<name>A0ABM9WU61_VIBAE</name>
<sequence>MKTDHIVLSLDPMYSPLHEKIAGILGKKRYAVTSCLSKKIYLPTFKQFLAVNMIAAVSKDQAQPYQEKISLLRTYHHAYAQKVEGRTLSNEELNYMARFYVALKGFVIEKDINLVLLHNDARWYHAVAIDICKELGINYLVTEQGLIRPFTTVIDPQGVNANSKIDFKIFSNEVQHTPKEQGSFIPKDTHDSIKSMFFFFIFLFGFTFERINKNRTVIRYMHNSYSLKKYFKRIANKLLKKKKRISVPSLGSQGSILLLLQLENDSQFLLHSPFKSNQEVINLVADLAKTAKMSLAVKLHPLDDKEYQLDDNTYYVEGKIADLARAAEAVFTINSSASIEVLKTVTPLILMGESIYAYKGVAVEFDFNYPSQTIVQAKNEVDPVIRQKFLYYLSNEYLVKGAGYSFCSKYLKHKLEQILI</sequence>
<reference evidence="2" key="1">
    <citation type="submission" date="2006-10" db="EMBL/GenBank/DDBJ databases">
        <authorList>
            <person name="Heidelberg J."/>
            <person name="Sebastian Y."/>
        </authorList>
    </citation>
    <scope>NUCLEOTIDE SEQUENCE [LARGE SCALE GENOMIC DNA]</scope>
    <source>
        <strain evidence="2">EX25</strain>
    </source>
</reference>
<keyword evidence="2" id="KW-1185">Reference proteome</keyword>
<evidence type="ECO:0000313" key="2">
    <source>
        <dbReference type="Proteomes" id="UP000242664"/>
    </source>
</evidence>
<dbReference type="Pfam" id="PF05159">
    <property type="entry name" value="Capsule_synth"/>
    <property type="match status" value="1"/>
</dbReference>
<keyword evidence="1" id="KW-0436">Ligase</keyword>
<protein>
    <submittedName>
        <fullName evidence="1">Phosphoribosylamine-glycine ligase</fullName>
    </submittedName>
</protein>
<dbReference type="Proteomes" id="UP000242664">
    <property type="component" value="Unassembled WGS sequence"/>
</dbReference>
<dbReference type="InterPro" id="IPR007833">
    <property type="entry name" value="Capsule_polysaccharide_synth"/>
</dbReference>
<evidence type="ECO:0000313" key="1">
    <source>
        <dbReference type="EMBL" id="EDN56868.1"/>
    </source>
</evidence>
<proteinExistence type="predicted"/>
<dbReference type="RefSeq" id="WP_006742502.1">
    <property type="nucleotide sequence ID" value="NC_013456.1"/>
</dbReference>
<organism evidence="1 2">
    <name type="scientific">Vibrio antiquarius (strain Ex25)</name>
    <dbReference type="NCBI Taxonomy" id="150340"/>
    <lineage>
        <taxon>Bacteria</taxon>
        <taxon>Pseudomonadati</taxon>
        <taxon>Pseudomonadota</taxon>
        <taxon>Gammaproteobacteria</taxon>
        <taxon>Vibrionales</taxon>
        <taxon>Vibrionaceae</taxon>
        <taxon>Vibrio</taxon>
        <taxon>Vibrio diabolicus subgroup</taxon>
    </lineage>
</organism>
<dbReference type="GO" id="GO:0016874">
    <property type="term" value="F:ligase activity"/>
    <property type="evidence" value="ECO:0007669"/>
    <property type="project" value="UniProtKB-KW"/>
</dbReference>
<gene>
    <name evidence="1" type="ORF">VEx25_0161</name>
</gene>
<dbReference type="GeneID" id="45025957"/>
<dbReference type="EMBL" id="DS267825">
    <property type="protein sequence ID" value="EDN56868.1"/>
    <property type="molecule type" value="Genomic_DNA"/>
</dbReference>
<accession>A0ABM9WU61</accession>